<feature type="transmembrane region" description="Helical" evidence="1">
    <location>
        <begin position="78"/>
        <end position="100"/>
    </location>
</feature>
<gene>
    <name evidence="2" type="ORF">NQ318_013347</name>
</gene>
<dbReference type="AlphaFoldDB" id="A0AAV8XVA7"/>
<organism evidence="2 3">
    <name type="scientific">Aromia moschata</name>
    <dbReference type="NCBI Taxonomy" id="1265417"/>
    <lineage>
        <taxon>Eukaryota</taxon>
        <taxon>Metazoa</taxon>
        <taxon>Ecdysozoa</taxon>
        <taxon>Arthropoda</taxon>
        <taxon>Hexapoda</taxon>
        <taxon>Insecta</taxon>
        <taxon>Pterygota</taxon>
        <taxon>Neoptera</taxon>
        <taxon>Endopterygota</taxon>
        <taxon>Coleoptera</taxon>
        <taxon>Polyphaga</taxon>
        <taxon>Cucujiformia</taxon>
        <taxon>Chrysomeloidea</taxon>
        <taxon>Cerambycidae</taxon>
        <taxon>Cerambycinae</taxon>
        <taxon>Callichromatini</taxon>
        <taxon>Aromia</taxon>
    </lineage>
</organism>
<dbReference type="Proteomes" id="UP001162162">
    <property type="component" value="Unassembled WGS sequence"/>
</dbReference>
<dbReference type="EMBL" id="JAPWTK010000318">
    <property type="protein sequence ID" value="KAJ8942634.1"/>
    <property type="molecule type" value="Genomic_DNA"/>
</dbReference>
<evidence type="ECO:0000313" key="3">
    <source>
        <dbReference type="Proteomes" id="UP001162162"/>
    </source>
</evidence>
<evidence type="ECO:0000313" key="2">
    <source>
        <dbReference type="EMBL" id="KAJ8942634.1"/>
    </source>
</evidence>
<keyword evidence="1" id="KW-0472">Membrane</keyword>
<evidence type="ECO:0000256" key="1">
    <source>
        <dbReference type="SAM" id="Phobius"/>
    </source>
</evidence>
<protein>
    <submittedName>
        <fullName evidence="2">Uncharacterized protein</fullName>
    </submittedName>
</protein>
<comment type="caution">
    <text evidence="2">The sequence shown here is derived from an EMBL/GenBank/DDBJ whole genome shotgun (WGS) entry which is preliminary data.</text>
</comment>
<name>A0AAV8XVA7_9CUCU</name>
<keyword evidence="1" id="KW-0812">Transmembrane</keyword>
<accession>A0AAV8XVA7</accession>
<reference evidence="2" key="1">
    <citation type="journal article" date="2023" name="Insect Mol. Biol.">
        <title>Genome sequencing provides insights into the evolution of gene families encoding plant cell wall-degrading enzymes in longhorned beetles.</title>
        <authorList>
            <person name="Shin N.R."/>
            <person name="Okamura Y."/>
            <person name="Kirsch R."/>
            <person name="Pauchet Y."/>
        </authorList>
    </citation>
    <scope>NUCLEOTIDE SEQUENCE</scope>
    <source>
        <strain evidence="2">AMC_N1</strain>
    </source>
</reference>
<proteinExistence type="predicted"/>
<keyword evidence="1" id="KW-1133">Transmembrane helix</keyword>
<keyword evidence="3" id="KW-1185">Reference proteome</keyword>
<sequence length="112" mass="12556">MTEANKEIKQFVLELKQRTDTIINNQAKQPTAQVQSVGYDTQSLISEMRDGLNHVKQNMAQVTQKLGQGQACPTGNCVSVTTVLVVAAVQLLIILGYNMYRDNKEHQAKKFY</sequence>